<evidence type="ECO:0000313" key="3">
    <source>
        <dbReference type="Proteomes" id="UP001596481"/>
    </source>
</evidence>
<evidence type="ECO:0000313" key="2">
    <source>
        <dbReference type="EMBL" id="MFC7204873.1"/>
    </source>
</evidence>
<dbReference type="AlphaFoldDB" id="A0ABD5ZHX2"/>
<accession>A0ABD5ZHX2</accession>
<feature type="region of interest" description="Disordered" evidence="1">
    <location>
        <begin position="180"/>
        <end position="201"/>
    </location>
</feature>
<dbReference type="EMBL" id="JBHTAA010000005">
    <property type="protein sequence ID" value="MFC7204873.1"/>
    <property type="molecule type" value="Genomic_DNA"/>
</dbReference>
<sequence length="201" mass="23020">MDEKTAELRDIFIETTGSDTVTERQSDRRGSLADVEDPEAVRARVAELVGQMRERFEFRTDLADDQLVSLVVGYYHGDSDEELATDLDIGPDEIRSARFDLHLVRDADRDTPFDYDRLEKLVANDRSDEEIADELDTEVDVVRLFRPVAAADLRSTRVNHRFRDDFSDLLTDEALSENLTEETRKTGLREATEDIETDVSF</sequence>
<feature type="region of interest" description="Disordered" evidence="1">
    <location>
        <begin position="15"/>
        <end position="36"/>
    </location>
</feature>
<dbReference type="Proteomes" id="UP001596481">
    <property type="component" value="Unassembled WGS sequence"/>
</dbReference>
<gene>
    <name evidence="2" type="ORF">ACFQJC_15255</name>
</gene>
<feature type="compositionally biased region" description="Basic and acidic residues" evidence="1">
    <location>
        <begin position="21"/>
        <end position="31"/>
    </location>
</feature>
<evidence type="ECO:0000256" key="1">
    <source>
        <dbReference type="SAM" id="MobiDB-lite"/>
    </source>
</evidence>
<organism evidence="2 3">
    <name type="scientific">Haloferax namakaokahaiae</name>
    <dbReference type="NCBI Taxonomy" id="1748331"/>
    <lineage>
        <taxon>Archaea</taxon>
        <taxon>Methanobacteriati</taxon>
        <taxon>Methanobacteriota</taxon>
        <taxon>Stenosarchaea group</taxon>
        <taxon>Halobacteria</taxon>
        <taxon>Halobacteriales</taxon>
        <taxon>Haloferacaceae</taxon>
        <taxon>Haloferax</taxon>
    </lineage>
</organism>
<keyword evidence="3" id="KW-1185">Reference proteome</keyword>
<dbReference type="RefSeq" id="WP_390224948.1">
    <property type="nucleotide sequence ID" value="NZ_JBHTAA010000005.1"/>
</dbReference>
<protein>
    <submittedName>
        <fullName evidence="2">Conditioned medium-induced protein 4</fullName>
    </submittedName>
</protein>
<comment type="caution">
    <text evidence="2">The sequence shown here is derived from an EMBL/GenBank/DDBJ whole genome shotgun (WGS) entry which is preliminary data.</text>
</comment>
<name>A0ABD5ZHX2_9EURY</name>
<proteinExistence type="predicted"/>
<reference evidence="2 3" key="1">
    <citation type="journal article" date="2019" name="Int. J. Syst. Evol. Microbiol.">
        <title>The Global Catalogue of Microorganisms (GCM) 10K type strain sequencing project: providing services to taxonomists for standard genome sequencing and annotation.</title>
        <authorList>
            <consortium name="The Broad Institute Genomics Platform"/>
            <consortium name="The Broad Institute Genome Sequencing Center for Infectious Disease"/>
            <person name="Wu L."/>
            <person name="Ma J."/>
        </authorList>
    </citation>
    <scope>NUCLEOTIDE SEQUENCE [LARGE SCALE GENOMIC DNA]</scope>
    <source>
        <strain evidence="2 3">DSM 29988</strain>
    </source>
</reference>
<feature type="compositionally biased region" description="Basic and acidic residues" evidence="1">
    <location>
        <begin position="181"/>
        <end position="192"/>
    </location>
</feature>